<dbReference type="InterPro" id="IPR035892">
    <property type="entry name" value="C2_domain_sf"/>
</dbReference>
<evidence type="ECO:0000256" key="4">
    <source>
        <dbReference type="ARBA" id="ARBA00022824"/>
    </source>
</evidence>
<comment type="caution">
    <text evidence="12">The sequence shown here is derived from an EMBL/GenBank/DDBJ whole genome shotgun (WGS) entry which is preliminary data.</text>
</comment>
<evidence type="ECO:0000259" key="11">
    <source>
        <dbReference type="PROSITE" id="PS50076"/>
    </source>
</evidence>
<keyword evidence="4" id="KW-0256">Endoplasmic reticulum</keyword>
<keyword evidence="2" id="KW-0813">Transport</keyword>
<dbReference type="Gene3D" id="2.60.40.150">
    <property type="entry name" value="C2 domain"/>
    <property type="match status" value="1"/>
</dbReference>
<dbReference type="InterPro" id="IPR001623">
    <property type="entry name" value="DnaJ_domain"/>
</dbReference>
<dbReference type="Pfam" id="PF00226">
    <property type="entry name" value="DnaJ"/>
    <property type="match status" value="1"/>
</dbReference>
<evidence type="ECO:0000313" key="13">
    <source>
        <dbReference type="Proteomes" id="UP000654370"/>
    </source>
</evidence>
<dbReference type="SUPFAM" id="SSF46565">
    <property type="entry name" value="Chaperone J-domain"/>
    <property type="match status" value="1"/>
</dbReference>
<gene>
    <name evidence="12" type="ORF">INT43_008423</name>
</gene>
<dbReference type="GO" id="GO:0003723">
    <property type="term" value="F:RNA binding"/>
    <property type="evidence" value="ECO:0007669"/>
    <property type="project" value="TreeGrafter"/>
</dbReference>
<dbReference type="EMBL" id="JAEPQZ010000005">
    <property type="protein sequence ID" value="KAG2180844.1"/>
    <property type="molecule type" value="Genomic_DNA"/>
</dbReference>
<accession>A0A8H7PWN6</accession>
<dbReference type="InterPro" id="IPR004179">
    <property type="entry name" value="Sec63-dom"/>
</dbReference>
<dbReference type="CDD" id="cd06257">
    <property type="entry name" value="DnaJ"/>
    <property type="match status" value="1"/>
</dbReference>
<feature type="transmembrane region" description="Helical" evidence="10">
    <location>
        <begin position="58"/>
        <end position="81"/>
    </location>
</feature>
<proteinExistence type="predicted"/>
<dbReference type="SUPFAM" id="SSF81296">
    <property type="entry name" value="E set domains"/>
    <property type="match status" value="1"/>
</dbReference>
<feature type="transmembrane region" description="Helical" evidence="10">
    <location>
        <begin position="183"/>
        <end position="206"/>
    </location>
</feature>
<keyword evidence="5" id="KW-0653">Protein transport</keyword>
<dbReference type="Gene3D" id="1.10.3380.10">
    <property type="entry name" value="Sec63 N-terminal domain-like domain"/>
    <property type="match status" value="1"/>
</dbReference>
<dbReference type="PROSITE" id="PS50076">
    <property type="entry name" value="DNAJ_2"/>
    <property type="match status" value="1"/>
</dbReference>
<dbReference type="Proteomes" id="UP000654370">
    <property type="component" value="Unassembled WGS sequence"/>
</dbReference>
<evidence type="ECO:0000256" key="3">
    <source>
        <dbReference type="ARBA" id="ARBA00022692"/>
    </source>
</evidence>
<dbReference type="GO" id="GO:0031207">
    <property type="term" value="C:Sec62/Sec63 complex"/>
    <property type="evidence" value="ECO:0007669"/>
    <property type="project" value="TreeGrafter"/>
</dbReference>
<feature type="transmembrane region" description="Helical" evidence="10">
    <location>
        <begin position="15"/>
        <end position="37"/>
    </location>
</feature>
<dbReference type="Gene3D" id="1.10.287.110">
    <property type="entry name" value="DnaJ domain"/>
    <property type="match status" value="1"/>
</dbReference>
<dbReference type="SUPFAM" id="SSF158702">
    <property type="entry name" value="Sec63 N-terminal domain-like"/>
    <property type="match status" value="1"/>
</dbReference>
<dbReference type="InterPro" id="IPR036869">
    <property type="entry name" value="J_dom_sf"/>
</dbReference>
<evidence type="ECO:0000256" key="5">
    <source>
        <dbReference type="ARBA" id="ARBA00022927"/>
    </source>
</evidence>
<dbReference type="InterPro" id="IPR014756">
    <property type="entry name" value="Ig_E-set"/>
</dbReference>
<dbReference type="GO" id="GO:0006614">
    <property type="term" value="P:SRP-dependent cotranslational protein targeting to membrane"/>
    <property type="evidence" value="ECO:0007669"/>
    <property type="project" value="TreeGrafter"/>
</dbReference>
<protein>
    <recommendedName>
        <fullName evidence="11">J domain-containing protein</fullName>
    </recommendedName>
</protein>
<evidence type="ECO:0000256" key="7">
    <source>
        <dbReference type="ARBA" id="ARBA00023136"/>
    </source>
</evidence>
<feature type="domain" description="J" evidence="11">
    <location>
        <begin position="91"/>
        <end position="158"/>
    </location>
</feature>
<reference evidence="12" key="1">
    <citation type="submission" date="2020-12" db="EMBL/GenBank/DDBJ databases">
        <title>Metabolic potential, ecology and presence of endohyphal bacteria is reflected in genomic diversity of Mucoromycotina.</title>
        <authorList>
            <person name="Muszewska A."/>
            <person name="Okrasinska A."/>
            <person name="Steczkiewicz K."/>
            <person name="Drgas O."/>
            <person name="Orlowska M."/>
            <person name="Perlinska-Lenart U."/>
            <person name="Aleksandrzak-Piekarczyk T."/>
            <person name="Szatraj K."/>
            <person name="Zielenkiewicz U."/>
            <person name="Pilsyk S."/>
            <person name="Malc E."/>
            <person name="Mieczkowski P."/>
            <person name="Kruszewska J.S."/>
            <person name="Biernat P."/>
            <person name="Pawlowska J."/>
        </authorList>
    </citation>
    <scope>NUCLEOTIDE SEQUENCE</scope>
    <source>
        <strain evidence="12">WA0000067209</strain>
    </source>
</reference>
<dbReference type="Gene3D" id="1.10.150.20">
    <property type="entry name" value="5' to 3' exonuclease, C-terminal subdomain"/>
    <property type="match status" value="1"/>
</dbReference>
<feature type="compositionally biased region" description="Acidic residues" evidence="9">
    <location>
        <begin position="590"/>
        <end position="606"/>
    </location>
</feature>
<feature type="region of interest" description="Disordered" evidence="9">
    <location>
        <begin position="586"/>
        <end position="650"/>
    </location>
</feature>
<dbReference type="Pfam" id="PF02889">
    <property type="entry name" value="Sec63"/>
    <property type="match status" value="1"/>
</dbReference>
<dbReference type="GO" id="GO:0008320">
    <property type="term" value="F:protein transmembrane transporter activity"/>
    <property type="evidence" value="ECO:0007669"/>
    <property type="project" value="TreeGrafter"/>
</dbReference>
<dbReference type="PANTHER" id="PTHR24075">
    <property type="entry name" value="SEC63 DOMAIN-CONTAINING"/>
    <property type="match status" value="1"/>
</dbReference>
<evidence type="ECO:0000256" key="1">
    <source>
        <dbReference type="ARBA" id="ARBA00004477"/>
    </source>
</evidence>
<feature type="compositionally biased region" description="Acidic residues" evidence="9">
    <location>
        <begin position="637"/>
        <end position="650"/>
    </location>
</feature>
<organism evidence="12 13">
    <name type="scientific">Mortierella isabellina</name>
    <name type="common">Filamentous fungus</name>
    <name type="synonym">Umbelopsis isabellina</name>
    <dbReference type="NCBI Taxonomy" id="91625"/>
    <lineage>
        <taxon>Eukaryota</taxon>
        <taxon>Fungi</taxon>
        <taxon>Fungi incertae sedis</taxon>
        <taxon>Mucoromycota</taxon>
        <taxon>Mucoromycotina</taxon>
        <taxon>Umbelopsidomycetes</taxon>
        <taxon>Umbelopsidales</taxon>
        <taxon>Umbelopsidaceae</taxon>
        <taxon>Umbelopsis</taxon>
    </lineage>
</organism>
<evidence type="ECO:0000313" key="12">
    <source>
        <dbReference type="EMBL" id="KAG2180844.1"/>
    </source>
</evidence>
<evidence type="ECO:0000256" key="9">
    <source>
        <dbReference type="SAM" id="MobiDB-lite"/>
    </source>
</evidence>
<dbReference type="PANTHER" id="PTHR24075:SF0">
    <property type="entry name" value="TRANSLOCATION PROTEIN SEC63 HOMOLOG"/>
    <property type="match status" value="1"/>
</dbReference>
<dbReference type="SMART" id="SM00271">
    <property type="entry name" value="DnaJ"/>
    <property type="match status" value="1"/>
</dbReference>
<sequence length="650" mass="73866">MAQYNYDEQGVTFNYFVLSVLSLFLIPLTIQWIYAIFKATTVLDCSCGETEVITIADVSIFRFLFIILGWILFAFLAYQVANTEIKKDVWDPYEILQIPEGSEMSDIKKTYRKLSLVYHPDKAPKDQAEEYEAKFVEITKAYKVLTDDEIRKNYEEYGHPDGKQSFTMGIALPKWLVEGSNSYITLSFYGLLFGILLPYNIAKWWYRSRRLTRDRILNGSMTTYFKELKETSSYRDLMDILSASTEFKENIPIRPSDEANLAPIITAIKDEMDKRFGQKFEKSKRQYSAPYCHKVNVLLHAHLLRIEVSDAGLLKDQQYVVENSVRLLNGLLQITFVKQWLAPTVKLMNLSQSIVQAIYPEGAALLQLPYVNNNLLRQYFKNKKRNFSSVQAFLDAPEDQRKSLLKSLTDDQYLDCMEVAKSIPQLNAIKAEFRVAGDEIVTTGAVMTFVLKLQNGLVVDIKPEKANGNATQADEEDDDEALDAVDAIIEGKKQATESDERIAAAHAPYFPGDKKPYWWIFLGDFKVQRIMVPPIKVTDIVSKKTVKLQFPGPPKAGTYTFSYCVYSDSFLGTDLRQDIKLIVHEPSDLPPEDDIDDTISEPDEDSIAGQMKMMREQGISGAISGPQKPQAPKPRADDDDSSDSDSSDDE</sequence>
<dbReference type="AlphaFoldDB" id="A0A8H7PWN6"/>
<dbReference type="SMART" id="SM00973">
    <property type="entry name" value="Sec63"/>
    <property type="match status" value="1"/>
</dbReference>
<keyword evidence="6 10" id="KW-1133">Transmembrane helix</keyword>
<keyword evidence="3 10" id="KW-0812">Transmembrane</keyword>
<dbReference type="OrthoDB" id="1734229at2759"/>
<keyword evidence="13" id="KW-1185">Reference proteome</keyword>
<evidence type="ECO:0000256" key="6">
    <source>
        <dbReference type="ARBA" id="ARBA00022989"/>
    </source>
</evidence>
<name>A0A8H7PWN6_MORIS</name>
<evidence type="ECO:0000256" key="8">
    <source>
        <dbReference type="ARBA" id="ARBA00023186"/>
    </source>
</evidence>
<dbReference type="PRINTS" id="PR00625">
    <property type="entry name" value="JDOMAIN"/>
</dbReference>
<evidence type="ECO:0000256" key="10">
    <source>
        <dbReference type="SAM" id="Phobius"/>
    </source>
</evidence>
<dbReference type="GO" id="GO:0006620">
    <property type="term" value="P:post-translational protein targeting to endoplasmic reticulum membrane"/>
    <property type="evidence" value="ECO:0007669"/>
    <property type="project" value="TreeGrafter"/>
</dbReference>
<keyword evidence="7 10" id="KW-0472">Membrane</keyword>
<keyword evidence="8" id="KW-0143">Chaperone</keyword>
<comment type="subcellular location">
    <subcellularLocation>
        <location evidence="1">Endoplasmic reticulum membrane</location>
        <topology evidence="1">Multi-pass membrane protein</topology>
    </subcellularLocation>
</comment>
<evidence type="ECO:0000256" key="2">
    <source>
        <dbReference type="ARBA" id="ARBA00022448"/>
    </source>
</evidence>